<keyword evidence="3" id="KW-1185">Reference proteome</keyword>
<feature type="compositionally biased region" description="Polar residues" evidence="1">
    <location>
        <begin position="367"/>
        <end position="382"/>
    </location>
</feature>
<feature type="compositionally biased region" description="Polar residues" evidence="1">
    <location>
        <begin position="393"/>
        <end position="409"/>
    </location>
</feature>
<feature type="region of interest" description="Disordered" evidence="1">
    <location>
        <begin position="619"/>
        <end position="648"/>
    </location>
</feature>
<protein>
    <submittedName>
        <fullName evidence="2">Uncharacterized protein</fullName>
    </submittedName>
</protein>
<gene>
    <name evidence="2" type="ORF">HK100_003393</name>
</gene>
<evidence type="ECO:0000313" key="3">
    <source>
        <dbReference type="Proteomes" id="UP001211907"/>
    </source>
</evidence>
<feature type="region of interest" description="Disordered" evidence="1">
    <location>
        <begin position="186"/>
        <end position="212"/>
    </location>
</feature>
<feature type="region of interest" description="Disordered" evidence="1">
    <location>
        <begin position="348"/>
        <end position="416"/>
    </location>
</feature>
<feature type="region of interest" description="Disordered" evidence="1">
    <location>
        <begin position="453"/>
        <end position="579"/>
    </location>
</feature>
<sequence length="779" mass="89102">MVTTSNYKSYDKRLSNQNSNSNFSSRNKNNRNSKEEEKEREKERLPISARLGGKVAITADQSSNDAATGNSAAAVFFDNTIGLDIAQPLSKRSLPFDQSDMPLEPLDAHKAKRIRGDDLPVIEEKTKYAQPESNAASLEPSKKSDPVSPPYPHLSQQILLHFSAVDNSKNVTRDTGHSLQIALDPNIANDPQKRVADNRTSGSESIQSNNHGAVRINRDWESRHRKFERDDNFNQKQMRGLNHRDRFPHKQKEETESNVLDNGEIDRIDKQVRLDHEIFRGNRENTSHNRNDVEPQRKLDDFQDPVFEKKSKRDREYRVRQEEKQKNHEELNMDEDHKRILACEKSSTISDASVHQKMLAEREKSNSKFQKVQGNSDGNSEQKAPFGQKKTEMSTQNDTNLLDSGSNAEQDGVNLPFDARDKSKLVGVEVVRRNSAELDQHMRIPVDVIKFDSQNGGNAERMKFSSSEWISKRTPDPDTENSDGKVDIQSSSHKDDRYEEDSLLNANDRNREYSDREGGETTHRSKTPDSPANDNERRRYQSHVSKNGITTTRDRNGSHSGSVNEDRNGNRRNFYNARDDRSRHNWNERFSSSRDIGHRAQEKSSLGNNYDYYGKNRNFEGTGGDKNFGKWRDTSDNGHKRSLKDGYLPDENLNSKFRKINHESSINELENRKASPKEEVNEKFLSLEFFPPRILDSSRLRSHVDDSAINSQFLSHEIASIKEPSIFSIGQNHKADIKDFIEPVIHPSRAALLCSSSADIDQPGHKDRQKSAKYQNEFV</sequence>
<feature type="compositionally biased region" description="Polar residues" evidence="1">
    <location>
        <begin position="542"/>
        <end position="551"/>
    </location>
</feature>
<evidence type="ECO:0000313" key="2">
    <source>
        <dbReference type="EMBL" id="KAJ3108707.1"/>
    </source>
</evidence>
<dbReference type="AlphaFoldDB" id="A0AAD5SU17"/>
<organism evidence="2 3">
    <name type="scientific">Physocladia obscura</name>
    <dbReference type="NCBI Taxonomy" id="109957"/>
    <lineage>
        <taxon>Eukaryota</taxon>
        <taxon>Fungi</taxon>
        <taxon>Fungi incertae sedis</taxon>
        <taxon>Chytridiomycota</taxon>
        <taxon>Chytridiomycota incertae sedis</taxon>
        <taxon>Chytridiomycetes</taxon>
        <taxon>Chytridiales</taxon>
        <taxon>Chytriomycetaceae</taxon>
        <taxon>Physocladia</taxon>
    </lineage>
</organism>
<dbReference type="EMBL" id="JADGJH010001845">
    <property type="protein sequence ID" value="KAJ3108707.1"/>
    <property type="molecule type" value="Genomic_DNA"/>
</dbReference>
<feature type="region of interest" description="Disordered" evidence="1">
    <location>
        <begin position="127"/>
        <end position="152"/>
    </location>
</feature>
<feature type="compositionally biased region" description="Polar residues" evidence="1">
    <location>
        <begin position="198"/>
        <end position="211"/>
    </location>
</feature>
<proteinExistence type="predicted"/>
<dbReference type="Proteomes" id="UP001211907">
    <property type="component" value="Unassembled WGS sequence"/>
</dbReference>
<feature type="region of interest" description="Disordered" evidence="1">
    <location>
        <begin position="240"/>
        <end position="263"/>
    </location>
</feature>
<evidence type="ECO:0000256" key="1">
    <source>
        <dbReference type="SAM" id="MobiDB-lite"/>
    </source>
</evidence>
<feature type="region of interest" description="Disordered" evidence="1">
    <location>
        <begin position="758"/>
        <end position="779"/>
    </location>
</feature>
<feature type="compositionally biased region" description="Basic and acidic residues" evidence="1">
    <location>
        <begin position="242"/>
        <end position="255"/>
    </location>
</feature>
<feature type="region of interest" description="Disordered" evidence="1">
    <location>
        <begin position="278"/>
        <end position="335"/>
    </location>
</feature>
<reference evidence="2" key="1">
    <citation type="submission" date="2020-05" db="EMBL/GenBank/DDBJ databases">
        <title>Phylogenomic resolution of chytrid fungi.</title>
        <authorList>
            <person name="Stajich J.E."/>
            <person name="Amses K."/>
            <person name="Simmons R."/>
            <person name="Seto K."/>
            <person name="Myers J."/>
            <person name="Bonds A."/>
            <person name="Quandt C.A."/>
            <person name="Barry K."/>
            <person name="Liu P."/>
            <person name="Grigoriev I."/>
            <person name="Longcore J.E."/>
            <person name="James T.Y."/>
        </authorList>
    </citation>
    <scope>NUCLEOTIDE SEQUENCE</scope>
    <source>
        <strain evidence="2">JEL0513</strain>
    </source>
</reference>
<feature type="compositionally biased region" description="Basic and acidic residues" evidence="1">
    <location>
        <begin position="627"/>
        <end position="639"/>
    </location>
</feature>
<name>A0AAD5SU17_9FUNG</name>
<feature type="compositionally biased region" description="Low complexity" evidence="1">
    <location>
        <begin position="15"/>
        <end position="27"/>
    </location>
</feature>
<feature type="region of interest" description="Disordered" evidence="1">
    <location>
        <begin position="1"/>
        <end position="46"/>
    </location>
</feature>
<feature type="compositionally biased region" description="Basic and acidic residues" evidence="1">
    <location>
        <begin position="508"/>
        <end position="527"/>
    </location>
</feature>
<feature type="compositionally biased region" description="Basic and acidic residues" evidence="1">
    <location>
        <begin position="32"/>
        <end position="45"/>
    </location>
</feature>
<accession>A0AAD5SU17</accession>
<comment type="caution">
    <text evidence="2">The sequence shown here is derived from an EMBL/GenBank/DDBJ whole genome shotgun (WGS) entry which is preliminary data.</text>
</comment>
<feature type="compositionally biased region" description="Basic and acidic residues" evidence="1">
    <location>
        <begin position="470"/>
        <end position="497"/>
    </location>
</feature>